<feature type="domain" description="PAC" evidence="10">
    <location>
        <begin position="483"/>
        <end position="535"/>
    </location>
</feature>
<feature type="domain" description="PAS" evidence="9">
    <location>
        <begin position="286"/>
        <end position="341"/>
    </location>
</feature>
<dbReference type="InterPro" id="IPR003018">
    <property type="entry name" value="GAF"/>
</dbReference>
<evidence type="ECO:0000256" key="6">
    <source>
        <dbReference type="PROSITE-ProRule" id="PRU00169"/>
    </source>
</evidence>
<keyword evidence="4" id="KW-0808">Transferase</keyword>
<proteinExistence type="predicted"/>
<evidence type="ECO:0000256" key="3">
    <source>
        <dbReference type="ARBA" id="ARBA00022553"/>
    </source>
</evidence>
<dbReference type="PROSITE" id="PS50110">
    <property type="entry name" value="RESPONSE_REGULATORY"/>
    <property type="match status" value="1"/>
</dbReference>
<dbReference type="CDD" id="cd00082">
    <property type="entry name" value="HisKA"/>
    <property type="match status" value="1"/>
</dbReference>
<dbReference type="PANTHER" id="PTHR45339">
    <property type="entry name" value="HYBRID SIGNAL TRANSDUCTION HISTIDINE KINASE J"/>
    <property type="match status" value="1"/>
</dbReference>
<dbReference type="FunFam" id="3.30.565.10:FF:000010">
    <property type="entry name" value="Sensor histidine kinase RcsC"/>
    <property type="match status" value="1"/>
</dbReference>
<dbReference type="Gene3D" id="3.40.50.2300">
    <property type="match status" value="1"/>
</dbReference>
<dbReference type="InterPro" id="IPR001610">
    <property type="entry name" value="PAC"/>
</dbReference>
<dbReference type="GO" id="GO:0000155">
    <property type="term" value="F:phosphorelay sensor kinase activity"/>
    <property type="evidence" value="ECO:0007669"/>
    <property type="project" value="InterPro"/>
</dbReference>
<dbReference type="SUPFAM" id="SSF55785">
    <property type="entry name" value="PYP-like sensor domain (PAS domain)"/>
    <property type="match status" value="3"/>
</dbReference>
<evidence type="ECO:0000313" key="12">
    <source>
        <dbReference type="Proteomes" id="UP000466586"/>
    </source>
</evidence>
<dbReference type="InterPro" id="IPR001789">
    <property type="entry name" value="Sig_transdc_resp-reg_receiver"/>
</dbReference>
<dbReference type="Gene3D" id="3.30.450.20">
    <property type="entry name" value="PAS domain"/>
    <property type="match status" value="3"/>
</dbReference>
<dbReference type="InterPro" id="IPR036890">
    <property type="entry name" value="HATPase_C_sf"/>
</dbReference>
<evidence type="ECO:0000256" key="5">
    <source>
        <dbReference type="ARBA" id="ARBA00022777"/>
    </source>
</evidence>
<dbReference type="CDD" id="cd00130">
    <property type="entry name" value="PAS"/>
    <property type="match status" value="3"/>
</dbReference>
<feature type="modified residue" description="4-aspartylphosphate" evidence="6">
    <location>
        <position position="845"/>
    </location>
</feature>
<dbReference type="InterPro" id="IPR005467">
    <property type="entry name" value="His_kinase_dom"/>
</dbReference>
<dbReference type="InterPro" id="IPR004358">
    <property type="entry name" value="Sig_transdc_His_kin-like_C"/>
</dbReference>
<organism evidence="11 12">
    <name type="scientific">Hufsiella arboris</name>
    <dbReference type="NCBI Taxonomy" id="2695275"/>
    <lineage>
        <taxon>Bacteria</taxon>
        <taxon>Pseudomonadati</taxon>
        <taxon>Bacteroidota</taxon>
        <taxon>Sphingobacteriia</taxon>
        <taxon>Sphingobacteriales</taxon>
        <taxon>Sphingobacteriaceae</taxon>
        <taxon>Hufsiella</taxon>
    </lineage>
</organism>
<dbReference type="Gene3D" id="3.30.565.10">
    <property type="entry name" value="Histidine kinase-like ATPase, C-terminal domain"/>
    <property type="match status" value="1"/>
</dbReference>
<dbReference type="SUPFAM" id="SSF47384">
    <property type="entry name" value="Homodimeric domain of signal transducing histidine kinase"/>
    <property type="match status" value="1"/>
</dbReference>
<feature type="domain" description="PAS" evidence="9">
    <location>
        <begin position="187"/>
        <end position="240"/>
    </location>
</feature>
<dbReference type="CDD" id="cd17546">
    <property type="entry name" value="REC_hyHK_CKI1_RcsC-like"/>
    <property type="match status" value="1"/>
</dbReference>
<evidence type="ECO:0000259" key="8">
    <source>
        <dbReference type="PROSITE" id="PS50110"/>
    </source>
</evidence>
<dbReference type="AlphaFoldDB" id="A0A7K1YAX3"/>
<dbReference type="InterPro" id="IPR000700">
    <property type="entry name" value="PAS-assoc_C"/>
</dbReference>
<dbReference type="Pfam" id="PF01590">
    <property type="entry name" value="GAF"/>
    <property type="match status" value="1"/>
</dbReference>
<feature type="domain" description="PAS" evidence="9">
    <location>
        <begin position="409"/>
        <end position="480"/>
    </location>
</feature>
<keyword evidence="12" id="KW-1185">Reference proteome</keyword>
<dbReference type="Gene3D" id="3.30.450.40">
    <property type="match status" value="1"/>
</dbReference>
<evidence type="ECO:0000259" key="7">
    <source>
        <dbReference type="PROSITE" id="PS50109"/>
    </source>
</evidence>
<dbReference type="Pfam" id="PF02518">
    <property type="entry name" value="HATPase_c"/>
    <property type="match status" value="1"/>
</dbReference>
<evidence type="ECO:0000259" key="9">
    <source>
        <dbReference type="PROSITE" id="PS50112"/>
    </source>
</evidence>
<dbReference type="InterPro" id="IPR013655">
    <property type="entry name" value="PAS_fold_3"/>
</dbReference>
<dbReference type="PROSITE" id="PS50113">
    <property type="entry name" value="PAC"/>
    <property type="match status" value="2"/>
</dbReference>
<feature type="domain" description="Histidine kinase" evidence="7">
    <location>
        <begin position="553"/>
        <end position="774"/>
    </location>
</feature>
<dbReference type="InterPro" id="IPR011006">
    <property type="entry name" value="CheY-like_superfamily"/>
</dbReference>
<dbReference type="InterPro" id="IPR036097">
    <property type="entry name" value="HisK_dim/P_sf"/>
</dbReference>
<dbReference type="PROSITE" id="PS50112">
    <property type="entry name" value="PAS"/>
    <property type="match status" value="3"/>
</dbReference>
<dbReference type="InterPro" id="IPR000014">
    <property type="entry name" value="PAS"/>
</dbReference>
<dbReference type="SMART" id="SM00387">
    <property type="entry name" value="HATPase_c"/>
    <property type="match status" value="1"/>
</dbReference>
<dbReference type="Pfam" id="PF08447">
    <property type="entry name" value="PAS_3"/>
    <property type="match status" value="1"/>
</dbReference>
<dbReference type="InterPro" id="IPR029016">
    <property type="entry name" value="GAF-like_dom_sf"/>
</dbReference>
<comment type="catalytic activity">
    <reaction evidence="1">
        <text>ATP + protein L-histidine = ADP + protein N-phospho-L-histidine.</text>
        <dbReference type="EC" id="2.7.13.3"/>
    </reaction>
</comment>
<dbReference type="PROSITE" id="PS50109">
    <property type="entry name" value="HIS_KIN"/>
    <property type="match status" value="1"/>
</dbReference>
<dbReference type="PRINTS" id="PR00344">
    <property type="entry name" value="BCTRLSENSOR"/>
</dbReference>
<sequence>MQNEISEKKRLQVLEDYQVMDTGTEKEFDAITRLASYICSTPVALITLIDSYRQWFKSKYGTEKTETSREIAFCRYTILGDEVFEVADAFEDDRFANNPLVTGDPNIRFYAGAPLISPSGYKLGSLCVIDTIPRNLTAQQKDALQTLADEVITRLEVSRKNRLLEESLNRYVEFSTMFNTSGELHCVLDDRTRITLINQTAIDILGYTESEAIGKSIWDFCLSDDCERIVPLVEEGLRNNVKNFEIETRIRTKQGEIKWISWTVSVQSRKWFVNGRDVTEHKEIAAQAEMLSAVASKIDNGVIISKYNEVVWVNAAFEKITGYNIEEIRGKKLGDILRGEETDIGIIEKAREYTRNKKSFEVDILAYRKDGAPIWLSVMNSIILGPDGEIDKEVEIITDITERKRSEIRYQTLSMAASKTSTGVVIRSADGELMWMNKAVELITGYSLEDVQGKQVGDLLVGEKTNKEVFESATKALKNHKSYTIELEIYRKTGEPLWVNLSNDPIFDDTGKLERHISIITDITERKAVEMELIKTREEAIALSKSKEMYLSVMSHEIRTPISAVVGLTNILLDDKPKESQLENLNILKFSAENLLLLLNDILDFSKIENGKIEFHESEVNLKMLTGHIIDTFQYSLKNKNVVLKADIDPELPEFIIADQTRIYQIIINLIGNSVKFTNEGEISLSVKVTEIAENDIGILFKIRDTGIGIQAEKLEHIFEAYAQAETDIATKYGGTGLGLPITKKLIELYGSEIFVNSEVGKGSEFSFEIKFKRNKTLKPELKHPKEEDKRQMQGIVLVVDDNEINRLLAKKMLSKWGLQTDFAENGREALEKIGRQSYDIVLMDIQMPVLNGIEAARQIRTLPGQYFSELPIVALTASIMNEQIEDIKKSGMDDYLLKPFSVDALFEKIDKYLHLST</sequence>
<keyword evidence="3 6" id="KW-0597">Phosphoprotein</keyword>
<dbReference type="PANTHER" id="PTHR45339:SF3">
    <property type="entry name" value="HISTIDINE KINASE"/>
    <property type="match status" value="1"/>
</dbReference>
<protein>
    <recommendedName>
        <fullName evidence="2">histidine kinase</fullName>
        <ecNumber evidence="2">2.7.13.3</ecNumber>
    </recommendedName>
</protein>
<reference evidence="11 12" key="1">
    <citation type="submission" date="2019-11" db="EMBL/GenBank/DDBJ databases">
        <title>Pedobacter sp. HMF7647 Genome sequencing and assembly.</title>
        <authorList>
            <person name="Kang H."/>
            <person name="Kim H."/>
            <person name="Joh K."/>
        </authorList>
    </citation>
    <scope>NUCLEOTIDE SEQUENCE [LARGE SCALE GENOMIC DNA]</scope>
    <source>
        <strain evidence="11 12">HMF7647</strain>
    </source>
</reference>
<dbReference type="SMART" id="SM00388">
    <property type="entry name" value="HisKA"/>
    <property type="match status" value="1"/>
</dbReference>
<dbReference type="SMART" id="SM00448">
    <property type="entry name" value="REC"/>
    <property type="match status" value="1"/>
</dbReference>
<feature type="domain" description="PAC" evidence="10">
    <location>
        <begin position="358"/>
        <end position="412"/>
    </location>
</feature>
<evidence type="ECO:0000313" key="11">
    <source>
        <dbReference type="EMBL" id="MXV51734.1"/>
    </source>
</evidence>
<dbReference type="Pfam" id="PF13426">
    <property type="entry name" value="PAS_9"/>
    <property type="match status" value="2"/>
</dbReference>
<dbReference type="Pfam" id="PF00512">
    <property type="entry name" value="HisKA"/>
    <property type="match status" value="1"/>
</dbReference>
<dbReference type="InterPro" id="IPR003661">
    <property type="entry name" value="HisK_dim/P_dom"/>
</dbReference>
<evidence type="ECO:0000256" key="1">
    <source>
        <dbReference type="ARBA" id="ARBA00000085"/>
    </source>
</evidence>
<feature type="domain" description="Response regulatory" evidence="8">
    <location>
        <begin position="796"/>
        <end position="914"/>
    </location>
</feature>
<accession>A0A7K1YAX3</accession>
<name>A0A7K1YAX3_9SPHI</name>
<evidence type="ECO:0000256" key="4">
    <source>
        <dbReference type="ARBA" id="ARBA00022679"/>
    </source>
</evidence>
<dbReference type="RefSeq" id="WP_160844915.1">
    <property type="nucleotide sequence ID" value="NZ_WVHT01000005.1"/>
</dbReference>
<evidence type="ECO:0000259" key="10">
    <source>
        <dbReference type="PROSITE" id="PS50113"/>
    </source>
</evidence>
<dbReference type="CDD" id="cd16922">
    <property type="entry name" value="HATPase_EvgS-ArcB-TorS-like"/>
    <property type="match status" value="1"/>
</dbReference>
<comment type="caution">
    <text evidence="11">The sequence shown here is derived from an EMBL/GenBank/DDBJ whole genome shotgun (WGS) entry which is preliminary data.</text>
</comment>
<dbReference type="SUPFAM" id="SSF55874">
    <property type="entry name" value="ATPase domain of HSP90 chaperone/DNA topoisomerase II/histidine kinase"/>
    <property type="match status" value="1"/>
</dbReference>
<dbReference type="Proteomes" id="UP000466586">
    <property type="component" value="Unassembled WGS sequence"/>
</dbReference>
<dbReference type="InterPro" id="IPR003594">
    <property type="entry name" value="HATPase_dom"/>
</dbReference>
<dbReference type="EC" id="2.7.13.3" evidence="2"/>
<evidence type="ECO:0000256" key="2">
    <source>
        <dbReference type="ARBA" id="ARBA00012438"/>
    </source>
</evidence>
<dbReference type="Pfam" id="PF00072">
    <property type="entry name" value="Response_reg"/>
    <property type="match status" value="1"/>
</dbReference>
<dbReference type="NCBIfam" id="TIGR00229">
    <property type="entry name" value="sensory_box"/>
    <property type="match status" value="3"/>
</dbReference>
<keyword evidence="5" id="KW-0418">Kinase</keyword>
<dbReference type="SMART" id="SM00086">
    <property type="entry name" value="PAC"/>
    <property type="match status" value="3"/>
</dbReference>
<dbReference type="SUPFAM" id="SSF55781">
    <property type="entry name" value="GAF domain-like"/>
    <property type="match status" value="1"/>
</dbReference>
<dbReference type="SMART" id="SM00091">
    <property type="entry name" value="PAS"/>
    <property type="match status" value="3"/>
</dbReference>
<dbReference type="InterPro" id="IPR035965">
    <property type="entry name" value="PAS-like_dom_sf"/>
</dbReference>
<gene>
    <name evidence="11" type="ORF">GS399_12185</name>
</gene>
<dbReference type="EMBL" id="WVHT01000005">
    <property type="protein sequence ID" value="MXV51734.1"/>
    <property type="molecule type" value="Genomic_DNA"/>
</dbReference>
<dbReference type="Gene3D" id="1.10.287.130">
    <property type="match status" value="1"/>
</dbReference>
<dbReference type="SUPFAM" id="SSF52172">
    <property type="entry name" value="CheY-like"/>
    <property type="match status" value="1"/>
</dbReference>